<dbReference type="Pfam" id="PF07685">
    <property type="entry name" value="GATase_3"/>
    <property type="match status" value="1"/>
</dbReference>
<organism evidence="11 12">
    <name type="scientific">Desulfacinum infernum DSM 9756</name>
    <dbReference type="NCBI Taxonomy" id="1121391"/>
    <lineage>
        <taxon>Bacteria</taxon>
        <taxon>Pseudomonadati</taxon>
        <taxon>Thermodesulfobacteriota</taxon>
        <taxon>Syntrophobacteria</taxon>
        <taxon>Syntrophobacterales</taxon>
        <taxon>Syntrophobacteraceae</taxon>
        <taxon>Desulfacinum</taxon>
    </lineage>
</organism>
<keyword evidence="2 8" id="KW-0169">Cobalamin biosynthesis</keyword>
<dbReference type="AlphaFoldDB" id="A0A1M4ZTZ3"/>
<dbReference type="InterPro" id="IPR027417">
    <property type="entry name" value="P-loop_NTPase"/>
</dbReference>
<evidence type="ECO:0000256" key="4">
    <source>
        <dbReference type="ARBA" id="ARBA00022741"/>
    </source>
</evidence>
<dbReference type="OrthoDB" id="9764035at2"/>
<dbReference type="UniPathway" id="UPA00148">
    <property type="reaction ID" value="UER00231"/>
</dbReference>
<comment type="similarity">
    <text evidence="8">Belongs to the CobB/CbiA family.</text>
</comment>
<evidence type="ECO:0000256" key="7">
    <source>
        <dbReference type="ARBA" id="ARBA00022962"/>
    </source>
</evidence>
<comment type="function">
    <text evidence="8">Catalyzes the ATP-dependent amidation of the two carboxylate groups at positions a and c of cobyrinate, using either L-glutamine or ammonia as the nitrogen source.</text>
</comment>
<feature type="site" description="Increases nucleophilicity of active site Cys" evidence="8">
    <location>
        <position position="458"/>
    </location>
</feature>
<keyword evidence="3 8" id="KW-0436">Ligase</keyword>
<dbReference type="EMBL" id="FQVB01000013">
    <property type="protein sequence ID" value="SHF21454.1"/>
    <property type="molecule type" value="Genomic_DNA"/>
</dbReference>
<dbReference type="Gene3D" id="3.40.50.880">
    <property type="match status" value="1"/>
</dbReference>
<feature type="active site" description="Nucleophile" evidence="8">
    <location>
        <position position="350"/>
    </location>
</feature>
<protein>
    <recommendedName>
        <fullName evidence="8">Cobyrinate a,c-diamide synthase</fullName>
        <ecNumber evidence="8">6.3.5.11</ecNumber>
    </recommendedName>
    <alternativeName>
        <fullName evidence="8">Cobyrinic acid a,c-diamide synthetase</fullName>
    </alternativeName>
</protein>
<comment type="domain">
    <text evidence="8">Comprises of two domains. The C-terminal domain contains the binding site for glutamine and catalyzes the hydrolysis of this substrate to glutamate and ammonia. The N-terminal domain is anticipated to bind ATP and cobyrinate and catalyzes the ultimate synthesis of the diamide product. The ammonia produced via the glutaminase domain is probably translocated to the adjacent domain via a molecular tunnel, where it reacts with an activated intermediate.</text>
</comment>
<dbReference type="PROSITE" id="PS51274">
    <property type="entry name" value="GATASE_COBBQ"/>
    <property type="match status" value="1"/>
</dbReference>
<dbReference type="Gene3D" id="3.40.50.300">
    <property type="entry name" value="P-loop containing nucleotide triphosphate hydrolases"/>
    <property type="match status" value="2"/>
</dbReference>
<evidence type="ECO:0000313" key="11">
    <source>
        <dbReference type="EMBL" id="SHF21454.1"/>
    </source>
</evidence>
<keyword evidence="12" id="KW-1185">Reference proteome</keyword>
<proteinExistence type="inferred from homology"/>
<dbReference type="InterPro" id="IPR029062">
    <property type="entry name" value="Class_I_gatase-like"/>
</dbReference>
<comment type="pathway">
    <text evidence="8">Cofactor biosynthesis; adenosylcobalamin biosynthesis; cob(II)yrinate a,c-diamide from sirohydrochlorin (anaerobic route): step 10/10.</text>
</comment>
<keyword evidence="6 8" id="KW-0460">Magnesium</keyword>
<reference evidence="12" key="1">
    <citation type="submission" date="2016-11" db="EMBL/GenBank/DDBJ databases">
        <authorList>
            <person name="Varghese N."/>
            <person name="Submissions S."/>
        </authorList>
    </citation>
    <scope>NUCLEOTIDE SEQUENCE [LARGE SCALE GENOMIC DNA]</scope>
    <source>
        <strain evidence="12">DSM 9756</strain>
    </source>
</reference>
<dbReference type="Proteomes" id="UP000184076">
    <property type="component" value="Unassembled WGS sequence"/>
</dbReference>
<dbReference type="HAMAP" id="MF_00027">
    <property type="entry name" value="CobB_CbiA"/>
    <property type="match status" value="1"/>
</dbReference>
<feature type="domain" description="CobQ/CobB/MinD/ParA nucleotide binding" evidence="9">
    <location>
        <begin position="7"/>
        <end position="193"/>
    </location>
</feature>
<evidence type="ECO:0000313" key="12">
    <source>
        <dbReference type="Proteomes" id="UP000184076"/>
    </source>
</evidence>
<dbReference type="InterPro" id="IPR004484">
    <property type="entry name" value="CbiA/CobB_synth"/>
</dbReference>
<dbReference type="CDD" id="cd03130">
    <property type="entry name" value="GATase1_CobB"/>
    <property type="match status" value="1"/>
</dbReference>
<gene>
    <name evidence="8" type="primary">cbiA</name>
    <name evidence="11" type="ORF">SAMN02745206_01534</name>
</gene>
<keyword evidence="7 8" id="KW-0315">Glutamine amidotransferase</keyword>
<keyword evidence="4 8" id="KW-0547">Nucleotide-binding</keyword>
<dbReference type="InterPro" id="IPR002586">
    <property type="entry name" value="CobQ/CobB/MinD/ParA_Nub-bd_dom"/>
</dbReference>
<dbReference type="SUPFAM" id="SSF52540">
    <property type="entry name" value="P-loop containing nucleoside triphosphate hydrolases"/>
    <property type="match status" value="1"/>
</dbReference>
<dbReference type="STRING" id="1121391.SAMN02745206_01534"/>
<dbReference type="PANTHER" id="PTHR43873:SF1">
    <property type="entry name" value="COBYRINATE A,C-DIAMIDE SYNTHASE"/>
    <property type="match status" value="1"/>
</dbReference>
<evidence type="ECO:0000256" key="1">
    <source>
        <dbReference type="ARBA" id="ARBA00001946"/>
    </source>
</evidence>
<keyword evidence="5 8" id="KW-0067">ATP-binding</keyword>
<evidence type="ECO:0000256" key="5">
    <source>
        <dbReference type="ARBA" id="ARBA00022840"/>
    </source>
</evidence>
<evidence type="ECO:0000259" key="9">
    <source>
        <dbReference type="Pfam" id="PF01656"/>
    </source>
</evidence>
<dbReference type="PANTHER" id="PTHR43873">
    <property type="entry name" value="COBYRINATE A,C-DIAMIDE SYNTHASE"/>
    <property type="match status" value="1"/>
</dbReference>
<dbReference type="Pfam" id="PF01656">
    <property type="entry name" value="CbiA"/>
    <property type="match status" value="1"/>
</dbReference>
<dbReference type="SUPFAM" id="SSF52317">
    <property type="entry name" value="Class I glutamine amidotransferase-like"/>
    <property type="match status" value="1"/>
</dbReference>
<name>A0A1M4ZTZ3_9BACT</name>
<sequence length="481" mass="52260">MRKWAFVVAAPQSGSGKTTVTLALLAALRRRGLRIQPFKVGPDFIDPGFHTQATGRISRNLDGWMLSRHYNVSLFERLLAEADGAVVEGVMGLFDGYDGVSEAGSTAQMAKWLDLPVLLVVDARSMARSAAALVHGFASFDPGLRLAGVVFNRVGSPSHLGFLREAMESSCPQVPVFGGIPREDAVAIPERHLGLVTVEDTGVDKAFLERLARVAEEHVDLDGLVGSCWRHPQPVLPAGEVVHGGERGGVESVQSASERRPRPDSVVVAVARDAAFCFYYQDNLDLLEAAGARLRFFSPLAGEAVPEEADVVYLGGGYPEVHAERLSENRPFFESLRRLASRGRPIYGECGGLMTLSRSVQLLSGEVFPMAGLLPFRTRMLPHRKALGYVEVVLTENTLLGPRGTRLRGHEFHYSEIVGGDEAAGSRCRSVYRLTGRKFRAERPEGYLAGSVLASYVHLHWGSCPQAAHHLVSLARSGRSS</sequence>
<dbReference type="NCBIfam" id="NF002204">
    <property type="entry name" value="PRK01077.1"/>
    <property type="match status" value="1"/>
</dbReference>
<evidence type="ECO:0000256" key="8">
    <source>
        <dbReference type="HAMAP-Rule" id="MF_00027"/>
    </source>
</evidence>
<dbReference type="RefSeq" id="WP_073038506.1">
    <property type="nucleotide sequence ID" value="NZ_FQVB01000013.1"/>
</dbReference>
<comment type="cofactor">
    <cofactor evidence="1 8">
        <name>Mg(2+)</name>
        <dbReference type="ChEBI" id="CHEBI:18420"/>
    </cofactor>
</comment>
<evidence type="ECO:0000256" key="6">
    <source>
        <dbReference type="ARBA" id="ARBA00022842"/>
    </source>
</evidence>
<dbReference type="GO" id="GO:0042242">
    <property type="term" value="F:cobyrinic acid a,c-diamide synthase activity"/>
    <property type="evidence" value="ECO:0007669"/>
    <property type="project" value="UniProtKB-UniRule"/>
</dbReference>
<comment type="catalytic activity">
    <reaction evidence="8">
        <text>cob(II)yrinate + 2 L-glutamine + 2 ATP + 2 H2O = cob(II)yrinate a,c diamide + 2 L-glutamate + 2 ADP + 2 phosphate + 2 H(+)</text>
        <dbReference type="Rhea" id="RHEA:26289"/>
        <dbReference type="ChEBI" id="CHEBI:15377"/>
        <dbReference type="ChEBI" id="CHEBI:15378"/>
        <dbReference type="ChEBI" id="CHEBI:29985"/>
        <dbReference type="ChEBI" id="CHEBI:30616"/>
        <dbReference type="ChEBI" id="CHEBI:43474"/>
        <dbReference type="ChEBI" id="CHEBI:58359"/>
        <dbReference type="ChEBI" id="CHEBI:58537"/>
        <dbReference type="ChEBI" id="CHEBI:58894"/>
        <dbReference type="ChEBI" id="CHEBI:456216"/>
        <dbReference type="EC" id="6.3.5.11"/>
    </reaction>
</comment>
<dbReference type="CDD" id="cd05388">
    <property type="entry name" value="CobB_N"/>
    <property type="match status" value="1"/>
</dbReference>
<dbReference type="InterPro" id="IPR011698">
    <property type="entry name" value="GATase_3"/>
</dbReference>
<dbReference type="EC" id="6.3.5.11" evidence="8"/>
<dbReference type="GO" id="GO:0009236">
    <property type="term" value="P:cobalamin biosynthetic process"/>
    <property type="evidence" value="ECO:0007669"/>
    <property type="project" value="UniProtKB-UniRule"/>
</dbReference>
<evidence type="ECO:0000256" key="3">
    <source>
        <dbReference type="ARBA" id="ARBA00022598"/>
    </source>
</evidence>
<dbReference type="NCBIfam" id="TIGR00379">
    <property type="entry name" value="cobB"/>
    <property type="match status" value="1"/>
</dbReference>
<dbReference type="GO" id="GO:0005524">
    <property type="term" value="F:ATP binding"/>
    <property type="evidence" value="ECO:0007669"/>
    <property type="project" value="UniProtKB-UniRule"/>
</dbReference>
<evidence type="ECO:0000259" key="10">
    <source>
        <dbReference type="Pfam" id="PF07685"/>
    </source>
</evidence>
<evidence type="ECO:0000256" key="2">
    <source>
        <dbReference type="ARBA" id="ARBA00022573"/>
    </source>
</evidence>
<comment type="miscellaneous">
    <text evidence="8">The a and c carboxylates of cobyrinate are activated for nucleophilic attack via formation of a phosphorylated intermediate by ATP. CbiA catalyzes first the amidation of the c-carboxylate, and then that of the a-carboxylate.</text>
</comment>
<accession>A0A1M4ZTZ3</accession>
<feature type="domain" description="CobB/CobQ-like glutamine amidotransferase" evidence="10">
    <location>
        <begin position="268"/>
        <end position="462"/>
    </location>
</feature>